<dbReference type="InterPro" id="IPR029021">
    <property type="entry name" value="Prot-tyrosine_phosphatase-like"/>
</dbReference>
<reference evidence="2 3" key="1">
    <citation type="journal article" date="2002" name="Int. J. Syst. Evol. Microbiol.">
        <title>Sphingopyxis witflariensis sp. nov., isolated from activated sludge.</title>
        <authorList>
            <person name="Kampfer P."/>
            <person name="Witzenberger R."/>
            <person name="Denner E.B."/>
            <person name="Busse H.J."/>
            <person name="Neef A."/>
        </authorList>
    </citation>
    <scope>NUCLEOTIDE SEQUENCE [LARGE SCALE GENOMIC DNA]</scope>
    <source>
        <strain evidence="2 3">DSM 14551</strain>
    </source>
</reference>
<accession>A0A246JTM6</accession>
<dbReference type="NCBIfam" id="TIGR01244">
    <property type="entry name" value="TIGR01244 family sulfur transferase"/>
    <property type="match status" value="1"/>
</dbReference>
<dbReference type="EMBL" id="NISJ01000006">
    <property type="protein sequence ID" value="OWQ96353.1"/>
    <property type="molecule type" value="Genomic_DNA"/>
</dbReference>
<evidence type="ECO:0000259" key="1">
    <source>
        <dbReference type="Pfam" id="PF04273"/>
    </source>
</evidence>
<comment type="caution">
    <text evidence="2">The sequence shown here is derived from an EMBL/GenBank/DDBJ whole genome shotgun (WGS) entry which is preliminary data.</text>
</comment>
<dbReference type="Proteomes" id="UP000197097">
    <property type="component" value="Unassembled WGS sequence"/>
</dbReference>
<dbReference type="OrthoDB" id="9805710at2"/>
<feature type="domain" description="Beta-lactamase hydrolase-like protein phosphatase-like" evidence="1">
    <location>
        <begin position="4"/>
        <end position="108"/>
    </location>
</feature>
<sequence length="137" mass="15029">MKLANVTETFAVSPQLRPDDLQKLTEAGYDTVICNRLDREEPGQPTVATMRDAAEVAGLAFHHIPVTGGEFPEVAVRAFAKVREKADGKVLAYCRTGTRSITLDALANVENASADERIERAQRAGYDLSALRERLDQ</sequence>
<dbReference type="AlphaFoldDB" id="A0A246JTM6"/>
<dbReference type="Gene3D" id="3.90.190.10">
    <property type="entry name" value="Protein tyrosine phosphatase superfamily"/>
    <property type="match status" value="1"/>
</dbReference>
<evidence type="ECO:0000313" key="2">
    <source>
        <dbReference type="EMBL" id="OWQ96353.1"/>
    </source>
</evidence>
<dbReference type="Pfam" id="PF04273">
    <property type="entry name" value="BLH_phosphatase"/>
    <property type="match status" value="1"/>
</dbReference>
<protein>
    <submittedName>
        <fullName evidence="2">TIGR01244 family protein</fullName>
    </submittedName>
</protein>
<dbReference type="GO" id="GO:0016787">
    <property type="term" value="F:hydrolase activity"/>
    <property type="evidence" value="ECO:0007669"/>
    <property type="project" value="InterPro"/>
</dbReference>
<keyword evidence="3" id="KW-1185">Reference proteome</keyword>
<dbReference type="SUPFAM" id="SSF52799">
    <property type="entry name" value="(Phosphotyrosine protein) phosphatases II"/>
    <property type="match status" value="1"/>
</dbReference>
<proteinExistence type="predicted"/>
<gene>
    <name evidence="2" type="ORF">CDQ91_12695</name>
</gene>
<evidence type="ECO:0000313" key="3">
    <source>
        <dbReference type="Proteomes" id="UP000197097"/>
    </source>
</evidence>
<dbReference type="InterPro" id="IPR005939">
    <property type="entry name" value="BLH_phosphatase-like"/>
</dbReference>
<dbReference type="CDD" id="cd14503">
    <property type="entry name" value="PTP-bact"/>
    <property type="match status" value="1"/>
</dbReference>
<organism evidence="2 3">
    <name type="scientific">Sphingopyxis witflariensis</name>
    <dbReference type="NCBI Taxonomy" id="173675"/>
    <lineage>
        <taxon>Bacteria</taxon>
        <taxon>Pseudomonadati</taxon>
        <taxon>Pseudomonadota</taxon>
        <taxon>Alphaproteobacteria</taxon>
        <taxon>Sphingomonadales</taxon>
        <taxon>Sphingomonadaceae</taxon>
        <taxon>Sphingopyxis</taxon>
    </lineage>
</organism>
<dbReference type="RefSeq" id="WP_088473099.1">
    <property type="nucleotide sequence ID" value="NZ_NISJ01000006.1"/>
</dbReference>
<name>A0A246JTM6_9SPHN</name>